<evidence type="ECO:0000313" key="2">
    <source>
        <dbReference type="EMBL" id="KRO17948.1"/>
    </source>
</evidence>
<evidence type="ECO:0000256" key="1">
    <source>
        <dbReference type="SAM" id="MobiDB-lite"/>
    </source>
</evidence>
<feature type="compositionally biased region" description="Low complexity" evidence="1">
    <location>
        <begin position="132"/>
        <end position="155"/>
    </location>
</feature>
<sequence length="161" mass="16978">MAKNGHFLLGFIVGGVSALAATYFLTPQTSEDLKAQAKKKLDKLSDRAADYYDFAMEATEDLRENASGVVGDLKTKVMPTVSDDGLSDFDEQTAQLRDELTATPEVAANDDFDDIVLDGQSAFVQAKNDDTPAAPESAAAEPEAAASQAPEAASETPDSAK</sequence>
<dbReference type="PATRIC" id="fig|1293598.4.peg.1816"/>
<dbReference type="AlphaFoldDB" id="A0A0R2MYH3"/>
<dbReference type="InterPro" id="IPR024623">
    <property type="entry name" value="YtxH"/>
</dbReference>
<dbReference type="STRING" id="1293598.IV56_GL001742"/>
<accession>A0A0R2MYH3</accession>
<evidence type="ECO:0008006" key="4">
    <source>
        <dbReference type="Google" id="ProtNLM"/>
    </source>
</evidence>
<keyword evidence="3" id="KW-1185">Reference proteome</keyword>
<evidence type="ECO:0000313" key="3">
    <source>
        <dbReference type="Proteomes" id="UP000050969"/>
    </source>
</evidence>
<name>A0A0R2MYH3_9LACO</name>
<comment type="caution">
    <text evidence="2">The sequence shown here is derived from an EMBL/GenBank/DDBJ whole genome shotgun (WGS) entry which is preliminary data.</text>
</comment>
<organism evidence="2 3">
    <name type="scientific">Lacticaseibacillus saniviri JCM 17471 = DSM 24301</name>
    <dbReference type="NCBI Taxonomy" id="1293598"/>
    <lineage>
        <taxon>Bacteria</taxon>
        <taxon>Bacillati</taxon>
        <taxon>Bacillota</taxon>
        <taxon>Bacilli</taxon>
        <taxon>Lactobacillales</taxon>
        <taxon>Lactobacillaceae</taxon>
        <taxon>Lacticaseibacillus</taxon>
    </lineage>
</organism>
<gene>
    <name evidence="2" type="ORF">IV56_GL001742</name>
</gene>
<protein>
    <recommendedName>
        <fullName evidence="4">YtxH domain-containing protein</fullName>
    </recommendedName>
</protein>
<reference evidence="2 3" key="1">
    <citation type="journal article" date="2015" name="Genome Announc.">
        <title>Expanding the biotechnology potential of lactobacilli through comparative genomics of 213 strains and associated genera.</title>
        <authorList>
            <person name="Sun Z."/>
            <person name="Harris H.M."/>
            <person name="McCann A."/>
            <person name="Guo C."/>
            <person name="Argimon S."/>
            <person name="Zhang W."/>
            <person name="Yang X."/>
            <person name="Jeffery I.B."/>
            <person name="Cooney J.C."/>
            <person name="Kagawa T.F."/>
            <person name="Liu W."/>
            <person name="Song Y."/>
            <person name="Salvetti E."/>
            <person name="Wrobel A."/>
            <person name="Rasinkangas P."/>
            <person name="Parkhill J."/>
            <person name="Rea M.C."/>
            <person name="O'Sullivan O."/>
            <person name="Ritari J."/>
            <person name="Douillard F.P."/>
            <person name="Paul Ross R."/>
            <person name="Yang R."/>
            <person name="Briner A.E."/>
            <person name="Felis G.E."/>
            <person name="de Vos W.M."/>
            <person name="Barrangou R."/>
            <person name="Klaenhammer T.R."/>
            <person name="Caufield P.W."/>
            <person name="Cui Y."/>
            <person name="Zhang H."/>
            <person name="O'Toole P.W."/>
        </authorList>
    </citation>
    <scope>NUCLEOTIDE SEQUENCE [LARGE SCALE GENOMIC DNA]</scope>
    <source>
        <strain evidence="2 3">DSM 24301</strain>
    </source>
</reference>
<proteinExistence type="predicted"/>
<dbReference type="Proteomes" id="UP000050969">
    <property type="component" value="Unassembled WGS sequence"/>
</dbReference>
<feature type="region of interest" description="Disordered" evidence="1">
    <location>
        <begin position="121"/>
        <end position="161"/>
    </location>
</feature>
<dbReference type="EMBL" id="JQCE01000006">
    <property type="protein sequence ID" value="KRO17948.1"/>
    <property type="molecule type" value="Genomic_DNA"/>
</dbReference>
<dbReference type="RefSeq" id="WP_056992372.1">
    <property type="nucleotide sequence ID" value="NZ_JQCE01000006.1"/>
</dbReference>
<dbReference type="Pfam" id="PF12732">
    <property type="entry name" value="YtxH"/>
    <property type="match status" value="1"/>
</dbReference>